<dbReference type="GO" id="GO:1901170">
    <property type="term" value="P:naphthalene catabolic process"/>
    <property type="evidence" value="ECO:0007669"/>
    <property type="project" value="InterPro"/>
</dbReference>
<accession>A0A0B5FCR6</accession>
<sequence length="201" mass="22050">MTAAIDFYFDFASPYGYFASTRIDDIAAKNGRGVAWHPILLDIVYKVNGTGAPVQHPIKTEYLRHDVERTARFHGIAYKRPTHFPIPTQAAERAVLWVQDHRGGDLSAEFAKSIFQALYVDDVNIGDPAELVRLGEALGIDGAALDAGMHSPAAKDHLKAEIDLAIARGVFGSPFVIVDGEPFWGFDRLSQVEACLKQGKI</sequence>
<dbReference type="EC" id="5.99.1.4" evidence="1"/>
<organism evidence="5 7">
    <name type="scientific">Pandoraea apista</name>
    <dbReference type="NCBI Taxonomy" id="93218"/>
    <lineage>
        <taxon>Bacteria</taxon>
        <taxon>Pseudomonadati</taxon>
        <taxon>Pseudomonadota</taxon>
        <taxon>Betaproteobacteria</taxon>
        <taxon>Burkholderiales</taxon>
        <taxon>Burkholderiaceae</taxon>
        <taxon>Pandoraea</taxon>
    </lineage>
</organism>
<dbReference type="CDD" id="cd03022">
    <property type="entry name" value="DsbA_HCCA_Iso"/>
    <property type="match status" value="1"/>
</dbReference>
<protein>
    <recommendedName>
        <fullName evidence="1">2-hydroxychromene-2-carboxylate isomerase</fullName>
        <ecNumber evidence="1">5.99.1.4</ecNumber>
    </recommendedName>
</protein>
<feature type="domain" description="DSBA-like thioredoxin" evidence="3">
    <location>
        <begin position="5"/>
        <end position="194"/>
    </location>
</feature>
<dbReference type="PIRSF" id="PIRSF006386">
    <property type="entry name" value="HCCAis_GSTk"/>
    <property type="match status" value="1"/>
</dbReference>
<dbReference type="Proteomes" id="UP000270216">
    <property type="component" value="Unassembled WGS sequence"/>
</dbReference>
<comment type="similarity">
    <text evidence="1">Belongs to the GST superfamily. NadH family.</text>
</comment>
<dbReference type="STRING" id="93218.XM39_11120"/>
<evidence type="ECO:0000313" key="7">
    <source>
        <dbReference type="Proteomes" id="UP000364291"/>
    </source>
</evidence>
<dbReference type="RefSeq" id="WP_042114145.1">
    <property type="nucleotide sequence ID" value="NZ_CABPSX010000001.1"/>
</dbReference>
<reference evidence="4 6" key="1">
    <citation type="submission" date="2018-12" db="EMBL/GenBank/DDBJ databases">
        <title>Whole genome sequence of a Pandoraea apista isolate from a patient with cystic fibrosis.</title>
        <authorList>
            <person name="Kenna D.T."/>
            <person name="Turton J.F."/>
        </authorList>
    </citation>
    <scope>NUCLEOTIDE SEQUENCE [LARGE SCALE GENOMIC DNA]</scope>
    <source>
        <strain evidence="4 6">Pa13324</strain>
    </source>
</reference>
<dbReference type="InterPro" id="IPR051924">
    <property type="entry name" value="GST_Kappa/NadH"/>
</dbReference>
<dbReference type="InterPro" id="IPR036249">
    <property type="entry name" value="Thioredoxin-like_sf"/>
</dbReference>
<evidence type="ECO:0000256" key="2">
    <source>
        <dbReference type="PIRSR" id="PIRSR006386-1"/>
    </source>
</evidence>
<proteinExistence type="inferred from homology"/>
<dbReference type="InterPro" id="IPR014440">
    <property type="entry name" value="HCCAis_GSTk"/>
</dbReference>
<dbReference type="SUPFAM" id="SSF52833">
    <property type="entry name" value="Thioredoxin-like"/>
    <property type="match status" value="1"/>
</dbReference>
<name>A0A0B5FCR6_9BURK</name>
<evidence type="ECO:0000313" key="6">
    <source>
        <dbReference type="Proteomes" id="UP000270216"/>
    </source>
</evidence>
<dbReference type="OrthoDB" id="8560325at2"/>
<dbReference type="AlphaFoldDB" id="A0A0B5FCR6"/>
<dbReference type="KEGG" id="papi:SG18_10920"/>
<dbReference type="InterPro" id="IPR044087">
    <property type="entry name" value="NahD-like"/>
</dbReference>
<feature type="active site" description="Nucleophile" evidence="2">
    <location>
        <position position="13"/>
    </location>
</feature>
<dbReference type="EMBL" id="CABPSX010000001">
    <property type="protein sequence ID" value="VVG69706.1"/>
    <property type="molecule type" value="Genomic_DNA"/>
</dbReference>
<evidence type="ECO:0000313" key="4">
    <source>
        <dbReference type="EMBL" id="RSK81632.1"/>
    </source>
</evidence>
<dbReference type="Proteomes" id="UP000364291">
    <property type="component" value="Unassembled WGS sequence"/>
</dbReference>
<dbReference type="GO" id="GO:0004602">
    <property type="term" value="F:glutathione peroxidase activity"/>
    <property type="evidence" value="ECO:0007669"/>
    <property type="project" value="TreeGrafter"/>
</dbReference>
<dbReference type="Pfam" id="PF01323">
    <property type="entry name" value="DSBA"/>
    <property type="match status" value="1"/>
</dbReference>
<evidence type="ECO:0000256" key="1">
    <source>
        <dbReference type="PIRNR" id="PIRNR006386"/>
    </source>
</evidence>
<dbReference type="GO" id="GO:0018845">
    <property type="term" value="F:2-hydroxychromene-2-carboxylate isomerase activity"/>
    <property type="evidence" value="ECO:0007669"/>
    <property type="project" value="UniProtKB-UniRule"/>
</dbReference>
<dbReference type="GeneID" id="47016679"/>
<dbReference type="Gene3D" id="3.40.30.10">
    <property type="entry name" value="Glutaredoxin"/>
    <property type="match status" value="1"/>
</dbReference>
<dbReference type="InterPro" id="IPR001853">
    <property type="entry name" value="DSBA-like_thioredoxin_dom"/>
</dbReference>
<comment type="catalytic activity">
    <reaction evidence="1">
        <text>2-hydroxychromene-2-carboxylate = (3E)-4-(2-hydroxyphenyl)-2-oxobut-3-enoate</text>
        <dbReference type="Rhea" id="RHEA:27401"/>
        <dbReference type="ChEBI" id="CHEBI:59350"/>
        <dbReference type="ChEBI" id="CHEBI:59353"/>
        <dbReference type="EC" id="5.99.1.4"/>
    </reaction>
</comment>
<dbReference type="EMBL" id="RWHX01000016">
    <property type="protein sequence ID" value="RSK81632.1"/>
    <property type="molecule type" value="Genomic_DNA"/>
</dbReference>
<dbReference type="PANTHER" id="PTHR42943:SF2">
    <property type="entry name" value="GLUTATHIONE S-TRANSFERASE KAPPA 1"/>
    <property type="match status" value="1"/>
</dbReference>
<dbReference type="GO" id="GO:0006749">
    <property type="term" value="P:glutathione metabolic process"/>
    <property type="evidence" value="ECO:0007669"/>
    <property type="project" value="TreeGrafter"/>
</dbReference>
<gene>
    <name evidence="4" type="ORF">EJE83_11050</name>
    <name evidence="5" type="ORF">PAP18089_00663</name>
</gene>
<dbReference type="PANTHER" id="PTHR42943">
    <property type="entry name" value="GLUTATHIONE S-TRANSFERASE KAPPA"/>
    <property type="match status" value="1"/>
</dbReference>
<reference evidence="5 7" key="2">
    <citation type="submission" date="2019-08" db="EMBL/GenBank/DDBJ databases">
        <authorList>
            <person name="Peeters C."/>
        </authorList>
    </citation>
    <scope>NUCLEOTIDE SEQUENCE [LARGE SCALE GENOMIC DNA]</scope>
    <source>
        <strain evidence="5 7">LMG 18089</strain>
    </source>
</reference>
<evidence type="ECO:0000259" key="3">
    <source>
        <dbReference type="Pfam" id="PF01323"/>
    </source>
</evidence>
<evidence type="ECO:0000313" key="5">
    <source>
        <dbReference type="EMBL" id="VVG69706.1"/>
    </source>
</evidence>
<keyword evidence="6" id="KW-1185">Reference proteome</keyword>
<dbReference type="GO" id="GO:0004364">
    <property type="term" value="F:glutathione transferase activity"/>
    <property type="evidence" value="ECO:0007669"/>
    <property type="project" value="TreeGrafter"/>
</dbReference>
<keyword evidence="1 5" id="KW-0413">Isomerase</keyword>